<reference evidence="2" key="1">
    <citation type="journal article" date="2003" name="Genome Biol.">
        <title>An integrated gene annotation and transcriptional profiling approach towards the full gene content of the Drosophila genome.</title>
        <authorList>
            <person name="Hild M."/>
            <person name="Beckmann B."/>
            <person name="Haas S.A."/>
            <person name="Koch B."/>
            <person name="Solovyev V."/>
            <person name="Busold C."/>
            <person name="Fellenberg K."/>
            <person name="Boutros M."/>
            <person name="Vingron M."/>
            <person name="Sauer F."/>
            <person name="Hoheisel J.D."/>
            <person name="Paro R."/>
        </authorList>
    </citation>
    <scope>NUCLEOTIDE SEQUENCE</scope>
</reference>
<accession>Q6IK17</accession>
<evidence type="ECO:0000313" key="2">
    <source>
        <dbReference type="EMBL" id="DAA04055.1"/>
    </source>
</evidence>
<gene>
    <name evidence="2" type="ORF">HDC13594</name>
</gene>
<evidence type="ECO:0000256" key="1">
    <source>
        <dbReference type="SAM" id="MobiDB-lite"/>
    </source>
</evidence>
<dbReference type="AlphaFoldDB" id="Q6IK17"/>
<proteinExistence type="predicted"/>
<sequence length="101" mass="11580">MMMMRMWWWMWISKPKDDKNFDARAYNFIRPRQLTNSSLAGFPRGASYKCRFSVSSHMADILQLPAIFYGRTPPTTTHYFPSSSSSSSDLTASTRAATIGR</sequence>
<dbReference type="EMBL" id="BK002549">
    <property type="protein sequence ID" value="DAA04055.1"/>
    <property type="molecule type" value="Genomic_DNA"/>
</dbReference>
<protein>
    <submittedName>
        <fullName evidence="2">HDC13594</fullName>
    </submittedName>
</protein>
<feature type="region of interest" description="Disordered" evidence="1">
    <location>
        <begin position="78"/>
        <end position="101"/>
    </location>
</feature>
<organism evidence="2">
    <name type="scientific">Drosophila melanogaster</name>
    <name type="common">Fruit fly</name>
    <dbReference type="NCBI Taxonomy" id="7227"/>
    <lineage>
        <taxon>Eukaryota</taxon>
        <taxon>Metazoa</taxon>
        <taxon>Ecdysozoa</taxon>
        <taxon>Arthropoda</taxon>
        <taxon>Hexapoda</taxon>
        <taxon>Insecta</taxon>
        <taxon>Pterygota</taxon>
        <taxon>Neoptera</taxon>
        <taxon>Endopterygota</taxon>
        <taxon>Diptera</taxon>
        <taxon>Brachycera</taxon>
        <taxon>Muscomorpha</taxon>
        <taxon>Ephydroidea</taxon>
        <taxon>Drosophilidae</taxon>
        <taxon>Drosophila</taxon>
        <taxon>Sophophora</taxon>
    </lineage>
</organism>
<name>Q6IK17_DROME</name>